<feature type="domain" description="BZIP" evidence="2">
    <location>
        <begin position="186"/>
        <end position="236"/>
    </location>
</feature>
<evidence type="ECO:0000256" key="1">
    <source>
        <dbReference type="SAM" id="MobiDB-lite"/>
    </source>
</evidence>
<name>A0A8H5AV87_9AGAR</name>
<comment type="caution">
    <text evidence="3">The sequence shown here is derived from an EMBL/GenBank/DDBJ whole genome shotgun (WGS) entry which is preliminary data.</text>
</comment>
<dbReference type="InterPro" id="IPR046347">
    <property type="entry name" value="bZIP_sf"/>
</dbReference>
<gene>
    <name evidence="3" type="ORF">D9619_007647</name>
</gene>
<proteinExistence type="predicted"/>
<evidence type="ECO:0000259" key="2">
    <source>
        <dbReference type="PROSITE" id="PS50217"/>
    </source>
</evidence>
<dbReference type="AlphaFoldDB" id="A0A8H5AV87"/>
<accession>A0A8H5AV87</accession>
<dbReference type="InterPro" id="IPR004827">
    <property type="entry name" value="bZIP"/>
</dbReference>
<feature type="compositionally biased region" description="Low complexity" evidence="1">
    <location>
        <begin position="137"/>
        <end position="160"/>
    </location>
</feature>
<dbReference type="PROSITE" id="PS50217">
    <property type="entry name" value="BZIP"/>
    <property type="match status" value="1"/>
</dbReference>
<feature type="compositionally biased region" description="Basic and acidic residues" evidence="1">
    <location>
        <begin position="185"/>
        <end position="196"/>
    </location>
</feature>
<dbReference type="SUPFAM" id="SSF57959">
    <property type="entry name" value="Leucine zipper domain"/>
    <property type="match status" value="1"/>
</dbReference>
<keyword evidence="4" id="KW-1185">Reference proteome</keyword>
<organism evidence="3 4">
    <name type="scientific">Psilocybe cf. subviscida</name>
    <dbReference type="NCBI Taxonomy" id="2480587"/>
    <lineage>
        <taxon>Eukaryota</taxon>
        <taxon>Fungi</taxon>
        <taxon>Dikarya</taxon>
        <taxon>Basidiomycota</taxon>
        <taxon>Agaricomycotina</taxon>
        <taxon>Agaricomycetes</taxon>
        <taxon>Agaricomycetidae</taxon>
        <taxon>Agaricales</taxon>
        <taxon>Agaricineae</taxon>
        <taxon>Strophariaceae</taxon>
        <taxon>Psilocybe</taxon>
    </lineage>
</organism>
<dbReference type="OrthoDB" id="2257100at2759"/>
<protein>
    <recommendedName>
        <fullName evidence="2">BZIP domain-containing protein</fullName>
    </recommendedName>
</protein>
<feature type="region of interest" description="Disordered" evidence="1">
    <location>
        <begin position="128"/>
        <end position="213"/>
    </location>
</feature>
<dbReference type="PROSITE" id="PS00036">
    <property type="entry name" value="BZIP_BASIC"/>
    <property type="match status" value="1"/>
</dbReference>
<dbReference type="EMBL" id="JAACJJ010000057">
    <property type="protein sequence ID" value="KAF5310762.1"/>
    <property type="molecule type" value="Genomic_DNA"/>
</dbReference>
<dbReference type="Proteomes" id="UP000567179">
    <property type="component" value="Unassembled WGS sequence"/>
</dbReference>
<reference evidence="3 4" key="1">
    <citation type="journal article" date="2020" name="ISME J.">
        <title>Uncovering the hidden diversity of litter-decomposition mechanisms in mushroom-forming fungi.</title>
        <authorList>
            <person name="Floudas D."/>
            <person name="Bentzer J."/>
            <person name="Ahren D."/>
            <person name="Johansson T."/>
            <person name="Persson P."/>
            <person name="Tunlid A."/>
        </authorList>
    </citation>
    <scope>NUCLEOTIDE SEQUENCE [LARGE SCALE GENOMIC DNA]</scope>
    <source>
        <strain evidence="3 4">CBS 101986</strain>
    </source>
</reference>
<sequence>MQNSFDDTSLTPHSLSLEEYWASISVEFADDFPINAQDPTYTCTAPADQGQTMSASAGSPSSMISQAGFEAQLSDPLTQSSSIPMPQFVETGGHLGLYHPLPLTNGGNSTAPHFELQLQLQRLAQSQFNPAQNGHQSSPISPSGSAASAPALSRSSSGRRQATPSASEEDRDNAPLLNLGSNATAKERAQYKREQNKLAARRARRRREAQVSRMESEVVRLQREADIWRERARMMEGLLEKAGLAFPRFPNDV</sequence>
<evidence type="ECO:0000313" key="4">
    <source>
        <dbReference type="Proteomes" id="UP000567179"/>
    </source>
</evidence>
<evidence type="ECO:0000313" key="3">
    <source>
        <dbReference type="EMBL" id="KAF5310762.1"/>
    </source>
</evidence>
<dbReference type="GO" id="GO:0003700">
    <property type="term" value="F:DNA-binding transcription factor activity"/>
    <property type="evidence" value="ECO:0007669"/>
    <property type="project" value="InterPro"/>
</dbReference>